<dbReference type="Proteomes" id="UP000324222">
    <property type="component" value="Unassembled WGS sequence"/>
</dbReference>
<dbReference type="EMBL" id="VSRR010006223">
    <property type="protein sequence ID" value="MPC44315.1"/>
    <property type="molecule type" value="Genomic_DNA"/>
</dbReference>
<dbReference type="FunFam" id="3.30.470.20:FF:000020">
    <property type="entry name" value="Probable multifunctional protein ADE2"/>
    <property type="match status" value="1"/>
</dbReference>
<protein>
    <submittedName>
        <fullName evidence="9">Multifunctional protein ADE2</fullName>
    </submittedName>
</protein>
<evidence type="ECO:0000259" key="8">
    <source>
        <dbReference type="Pfam" id="PF01259"/>
    </source>
</evidence>
<dbReference type="GO" id="GO:0004639">
    <property type="term" value="F:phosphoribosylaminoimidazolesuccinocarboxamide synthase activity"/>
    <property type="evidence" value="ECO:0007669"/>
    <property type="project" value="InterPro"/>
</dbReference>
<dbReference type="PROSITE" id="PS01057">
    <property type="entry name" value="SAICAR_SYNTHETASE_1"/>
    <property type="match status" value="1"/>
</dbReference>
<name>A0A5B7FFJ8_PORTR</name>
<evidence type="ECO:0000256" key="1">
    <source>
        <dbReference type="ARBA" id="ARBA00004672"/>
    </source>
</evidence>
<dbReference type="GO" id="GO:0006189">
    <property type="term" value="P:'de novo' IMP biosynthetic process"/>
    <property type="evidence" value="ECO:0007669"/>
    <property type="project" value="UniProtKB-UniPathway"/>
</dbReference>
<dbReference type="UniPathway" id="UPA00074">
    <property type="reaction ID" value="UER00131"/>
</dbReference>
<organism evidence="9 10">
    <name type="scientific">Portunus trituberculatus</name>
    <name type="common">Swimming crab</name>
    <name type="synonym">Neptunus trituberculatus</name>
    <dbReference type="NCBI Taxonomy" id="210409"/>
    <lineage>
        <taxon>Eukaryota</taxon>
        <taxon>Metazoa</taxon>
        <taxon>Ecdysozoa</taxon>
        <taxon>Arthropoda</taxon>
        <taxon>Crustacea</taxon>
        <taxon>Multicrustacea</taxon>
        <taxon>Malacostraca</taxon>
        <taxon>Eumalacostraca</taxon>
        <taxon>Eucarida</taxon>
        <taxon>Decapoda</taxon>
        <taxon>Pleocyemata</taxon>
        <taxon>Brachyura</taxon>
        <taxon>Eubrachyura</taxon>
        <taxon>Portunoidea</taxon>
        <taxon>Portunidae</taxon>
        <taxon>Portuninae</taxon>
        <taxon>Portunus</taxon>
    </lineage>
</organism>
<dbReference type="Gene3D" id="3.30.470.20">
    <property type="entry name" value="ATP-grasp fold, B domain"/>
    <property type="match status" value="1"/>
</dbReference>
<dbReference type="GO" id="GO:0005829">
    <property type="term" value="C:cytosol"/>
    <property type="evidence" value="ECO:0007669"/>
    <property type="project" value="TreeGrafter"/>
</dbReference>
<accession>A0A5B7FFJ8</accession>
<dbReference type="InterPro" id="IPR018236">
    <property type="entry name" value="SAICAR_synthetase_CS"/>
</dbReference>
<keyword evidence="7" id="KW-0067">ATP-binding</keyword>
<evidence type="ECO:0000313" key="9">
    <source>
        <dbReference type="EMBL" id="MPC44315.1"/>
    </source>
</evidence>
<dbReference type="PANTHER" id="PTHR43599:SF3">
    <property type="entry name" value="SI:DKEY-6E2.2"/>
    <property type="match status" value="1"/>
</dbReference>
<dbReference type="PROSITE" id="PS01058">
    <property type="entry name" value="SAICAR_SYNTHETASE_2"/>
    <property type="match status" value="1"/>
</dbReference>
<dbReference type="GO" id="GO:0005524">
    <property type="term" value="F:ATP binding"/>
    <property type="evidence" value="ECO:0007669"/>
    <property type="project" value="UniProtKB-KW"/>
</dbReference>
<evidence type="ECO:0000256" key="5">
    <source>
        <dbReference type="ARBA" id="ARBA00022741"/>
    </source>
</evidence>
<sequence>MVSVLCLGLGARTVPPDRGIRGLRFWNLGTVTPSGCPFLTSDRGQDSKPCIKTSWVRMSGKQNYVARKCHMIPLEWVTRRVATGSFLRRHAGVTEGYTFTPPKLETFFKDDANHDPQWSEEQVLENKLKVGERVIGRLEYDIMARTTVAVFEVLERAWAALDCALIDMKIEFGVDAETGECFGIM</sequence>
<comment type="caution">
    <text evidence="9">The sequence shown here is derived from an EMBL/GenBank/DDBJ whole genome shotgun (WGS) entry which is preliminary data.</text>
</comment>
<proteinExistence type="inferred from homology"/>
<keyword evidence="4" id="KW-0436">Ligase</keyword>
<keyword evidence="10" id="KW-1185">Reference proteome</keyword>
<gene>
    <name evidence="9" type="primary">ade5_1</name>
    <name evidence="9" type="ORF">E2C01_037987</name>
</gene>
<dbReference type="AlphaFoldDB" id="A0A5B7FFJ8"/>
<keyword evidence="6" id="KW-0658">Purine biosynthesis</keyword>
<reference evidence="9 10" key="1">
    <citation type="submission" date="2019-05" db="EMBL/GenBank/DDBJ databases">
        <title>Another draft genome of Portunus trituberculatus and its Hox gene families provides insights of decapod evolution.</title>
        <authorList>
            <person name="Jeong J.-H."/>
            <person name="Song I."/>
            <person name="Kim S."/>
            <person name="Choi T."/>
            <person name="Kim D."/>
            <person name="Ryu S."/>
            <person name="Kim W."/>
        </authorList>
    </citation>
    <scope>NUCLEOTIDE SEQUENCE [LARGE SCALE GENOMIC DNA]</scope>
    <source>
        <tissue evidence="9">Muscle</tissue>
    </source>
</reference>
<dbReference type="SUPFAM" id="SSF56104">
    <property type="entry name" value="SAICAR synthase-like"/>
    <property type="match status" value="1"/>
</dbReference>
<keyword evidence="5" id="KW-0547">Nucleotide-binding</keyword>
<comment type="pathway">
    <text evidence="1">Purine metabolism; IMP biosynthesis via de novo pathway; 5-amino-1-(5-phospho-D-ribosyl)imidazole-4-carboxamide from 5-amino-1-(5-phospho-D-ribosyl)imidazole-4-carboxylate: step 1/2.</text>
</comment>
<dbReference type="Pfam" id="PF01259">
    <property type="entry name" value="SAICAR_synt"/>
    <property type="match status" value="1"/>
</dbReference>
<evidence type="ECO:0000256" key="7">
    <source>
        <dbReference type="ARBA" id="ARBA00022840"/>
    </source>
</evidence>
<feature type="domain" description="SAICAR synthetase/ADE2 N-terminal" evidence="8">
    <location>
        <begin position="51"/>
        <end position="179"/>
    </location>
</feature>
<dbReference type="PANTHER" id="PTHR43599">
    <property type="entry name" value="MULTIFUNCTIONAL PROTEIN ADE2"/>
    <property type="match status" value="1"/>
</dbReference>
<evidence type="ECO:0000256" key="4">
    <source>
        <dbReference type="ARBA" id="ARBA00022598"/>
    </source>
</evidence>
<comment type="similarity">
    <text evidence="3">In the N-terminal section; belongs to the SAICAR synthetase family.</text>
</comment>
<dbReference type="InterPro" id="IPR050089">
    <property type="entry name" value="SAICAR_synthetase"/>
</dbReference>
<evidence type="ECO:0000313" key="10">
    <source>
        <dbReference type="Proteomes" id="UP000324222"/>
    </source>
</evidence>
<evidence type="ECO:0000256" key="2">
    <source>
        <dbReference type="ARBA" id="ARBA00004747"/>
    </source>
</evidence>
<evidence type="ECO:0000256" key="3">
    <source>
        <dbReference type="ARBA" id="ARBA00011020"/>
    </source>
</evidence>
<dbReference type="InterPro" id="IPR028923">
    <property type="entry name" value="SAICAR_synt/ADE2_N"/>
</dbReference>
<evidence type="ECO:0000256" key="6">
    <source>
        <dbReference type="ARBA" id="ARBA00022755"/>
    </source>
</evidence>
<comment type="pathway">
    <text evidence="2">Purine metabolism; IMP biosynthesis via de novo pathway; 5-amino-1-(5-phospho-D-ribosyl)imidazole-4-carboxylate from 5-amino-1-(5-phospho-D-ribosyl)imidazole (carboxylase route): step 1/1.</text>
</comment>